<proteinExistence type="predicted"/>
<keyword evidence="1" id="KW-1133">Transmembrane helix</keyword>
<reference evidence="2 3" key="1">
    <citation type="submission" date="2017-06" db="EMBL/GenBank/DDBJ databases">
        <title>Complete genome of Helicobacter apodemus.</title>
        <authorList>
            <person name="Cho S."/>
        </authorList>
    </citation>
    <scope>NUCLEOTIDE SEQUENCE [LARGE SCALE GENOMIC DNA]</scope>
    <source>
        <strain evidence="3">SNUVETPUB-15-01</strain>
    </source>
</reference>
<dbReference type="KEGG" id="had:CDV25_04310"/>
<keyword evidence="1" id="KW-0472">Membrane</keyword>
<dbReference type="RefSeq" id="WP_108910924.1">
    <property type="nucleotide sequence ID" value="NZ_CP021886.1"/>
</dbReference>
<dbReference type="OrthoDB" id="9893975at2"/>
<dbReference type="Proteomes" id="UP000244890">
    <property type="component" value="Chromosome"/>
</dbReference>
<evidence type="ECO:0000313" key="3">
    <source>
        <dbReference type="Proteomes" id="UP000244890"/>
    </source>
</evidence>
<accession>A0A2U8FCZ1</accession>
<dbReference type="AlphaFoldDB" id="A0A2U8FCZ1"/>
<feature type="transmembrane region" description="Helical" evidence="1">
    <location>
        <begin position="40"/>
        <end position="59"/>
    </location>
</feature>
<keyword evidence="1" id="KW-0812">Transmembrane</keyword>
<sequence length="128" mass="15781">MKYCFTYSIYPLISINKSYSMWSRFKTLLESRKESDAFKVFFYFHIFIETLFLIISLIFFNTKWWQLLGMLVIMLEGILIFLCYHYKVYTKFFIVQGSRSYFYRFYSWIDNSLLLVFGFFCPVWTDIF</sequence>
<name>A0A2U8FCZ1_9HELI</name>
<dbReference type="EMBL" id="CP021886">
    <property type="protein sequence ID" value="AWI34082.1"/>
    <property type="molecule type" value="Genomic_DNA"/>
</dbReference>
<gene>
    <name evidence="2" type="ORF">CDV25_04310</name>
</gene>
<evidence type="ECO:0000313" key="2">
    <source>
        <dbReference type="EMBL" id="AWI34082.1"/>
    </source>
</evidence>
<organism evidence="2 3">
    <name type="scientific">Helicobacter apodemus</name>
    <dbReference type="NCBI Taxonomy" id="135569"/>
    <lineage>
        <taxon>Bacteria</taxon>
        <taxon>Pseudomonadati</taxon>
        <taxon>Campylobacterota</taxon>
        <taxon>Epsilonproteobacteria</taxon>
        <taxon>Campylobacterales</taxon>
        <taxon>Helicobacteraceae</taxon>
        <taxon>Helicobacter</taxon>
    </lineage>
</organism>
<evidence type="ECO:0000256" key="1">
    <source>
        <dbReference type="SAM" id="Phobius"/>
    </source>
</evidence>
<feature type="transmembrane region" description="Helical" evidence="1">
    <location>
        <begin position="105"/>
        <end position="125"/>
    </location>
</feature>
<protein>
    <submittedName>
        <fullName evidence="2">Uncharacterized protein</fullName>
    </submittedName>
</protein>
<feature type="transmembrane region" description="Helical" evidence="1">
    <location>
        <begin position="65"/>
        <end position="84"/>
    </location>
</feature>